<organism evidence="6 7">
    <name type="scientific">Anopheles albimanus</name>
    <name type="common">New world malaria mosquito</name>
    <dbReference type="NCBI Taxonomy" id="7167"/>
    <lineage>
        <taxon>Eukaryota</taxon>
        <taxon>Metazoa</taxon>
        <taxon>Ecdysozoa</taxon>
        <taxon>Arthropoda</taxon>
        <taxon>Hexapoda</taxon>
        <taxon>Insecta</taxon>
        <taxon>Pterygota</taxon>
        <taxon>Neoptera</taxon>
        <taxon>Endopterygota</taxon>
        <taxon>Diptera</taxon>
        <taxon>Nematocera</taxon>
        <taxon>Culicoidea</taxon>
        <taxon>Culicidae</taxon>
        <taxon>Anophelinae</taxon>
        <taxon>Anopheles</taxon>
    </lineage>
</organism>
<dbReference type="PANTHER" id="PTHR23259:SF70">
    <property type="entry name" value="ACCESSORY GLAND PROTEIN ACP62F-RELATED"/>
    <property type="match status" value="1"/>
</dbReference>
<dbReference type="CDD" id="cd19941">
    <property type="entry name" value="TIL"/>
    <property type="match status" value="1"/>
</dbReference>
<feature type="domain" description="TIL" evidence="5">
    <location>
        <begin position="30"/>
        <end position="76"/>
    </location>
</feature>
<keyword evidence="7" id="KW-1185">Reference proteome</keyword>
<dbReference type="FunFam" id="2.10.25.10:FF:000055">
    <property type="entry name" value="alpha-tectorin isoform X1"/>
    <property type="match status" value="1"/>
</dbReference>
<evidence type="ECO:0000256" key="2">
    <source>
        <dbReference type="ARBA" id="ARBA00022690"/>
    </source>
</evidence>
<dbReference type="Gene3D" id="2.10.25.10">
    <property type="entry name" value="Laminin"/>
    <property type="match status" value="1"/>
</dbReference>
<reference evidence="6 7" key="1">
    <citation type="journal article" date="2017" name="G3 (Bethesda)">
        <title>The Physical Genome Mapping of Anopheles albimanus Corrected Scaffold Misassemblies and Identified Interarm Rearrangements in Genus Anopheles.</title>
        <authorList>
            <person name="Artemov G.N."/>
            <person name="Peery A.N."/>
            <person name="Jiang X."/>
            <person name="Tu Z."/>
            <person name="Stegniy V.N."/>
            <person name="Sharakhova M.V."/>
            <person name="Sharakhov I.V."/>
        </authorList>
    </citation>
    <scope>NUCLEOTIDE SEQUENCE [LARGE SCALE GENOMIC DNA]</scope>
    <source>
        <strain evidence="6 7">ALBI9_A</strain>
    </source>
</reference>
<reference evidence="6" key="2">
    <citation type="submission" date="2022-08" db="UniProtKB">
        <authorList>
            <consortium name="EnsemblMetazoa"/>
        </authorList>
    </citation>
    <scope>IDENTIFICATION</scope>
    <source>
        <strain evidence="6">STECLA/ALBI9_A</strain>
    </source>
</reference>
<dbReference type="GO" id="GO:0004867">
    <property type="term" value="F:serine-type endopeptidase inhibitor activity"/>
    <property type="evidence" value="ECO:0007669"/>
    <property type="project" value="UniProtKB-KW"/>
</dbReference>
<dbReference type="SUPFAM" id="SSF57567">
    <property type="entry name" value="Serine protease inhibitors"/>
    <property type="match status" value="1"/>
</dbReference>
<evidence type="ECO:0000259" key="5">
    <source>
        <dbReference type="Pfam" id="PF01826"/>
    </source>
</evidence>
<evidence type="ECO:0000256" key="1">
    <source>
        <dbReference type="ARBA" id="ARBA00007611"/>
    </source>
</evidence>
<dbReference type="Pfam" id="PF01826">
    <property type="entry name" value="TIL"/>
    <property type="match status" value="1"/>
</dbReference>
<dbReference type="AlphaFoldDB" id="A0A1I8JSP9"/>
<dbReference type="PANTHER" id="PTHR23259">
    <property type="entry name" value="RIDDLE"/>
    <property type="match status" value="1"/>
</dbReference>
<dbReference type="InterPro" id="IPR051368">
    <property type="entry name" value="SerProtInhib-TIL_Domain"/>
</dbReference>
<dbReference type="InterPro" id="IPR036084">
    <property type="entry name" value="Ser_inhib-like_sf"/>
</dbReference>
<dbReference type="InterPro" id="IPR002919">
    <property type="entry name" value="TIL_dom"/>
</dbReference>
<dbReference type="VEuPathDB" id="VectorBase:AALB015808"/>
<dbReference type="STRING" id="7167.A0A1I8JSP9"/>
<dbReference type="VEuPathDB" id="VectorBase:AALB20_029054"/>
<evidence type="ECO:0000256" key="4">
    <source>
        <dbReference type="ARBA" id="ARBA00023157"/>
    </source>
</evidence>
<evidence type="ECO:0000313" key="7">
    <source>
        <dbReference type="Proteomes" id="UP000069272"/>
    </source>
</evidence>
<evidence type="ECO:0000256" key="3">
    <source>
        <dbReference type="ARBA" id="ARBA00022900"/>
    </source>
</evidence>
<proteinExistence type="inferred from homology"/>
<protein>
    <submittedName>
        <fullName evidence="6">TIL domain-containing protein</fullName>
    </submittedName>
</protein>
<comment type="similarity">
    <text evidence="1">Belongs to the serine protease inhibitor-like (TIL domain-containing) family.</text>
</comment>
<keyword evidence="4" id="KW-1015">Disulfide bond</keyword>
<name>A0A1I8JSP9_ANOAL</name>
<keyword evidence="2" id="KW-0646">Protease inhibitor</keyword>
<dbReference type="Proteomes" id="UP000069272">
    <property type="component" value="Chromosome 3L"/>
</dbReference>
<evidence type="ECO:0000313" key="6">
    <source>
        <dbReference type="EnsemblMetazoa" id="AALB015808-PA"/>
    </source>
</evidence>
<accession>A0A1I8JSP9</accession>
<keyword evidence="3" id="KW-0722">Serine protease inhibitor</keyword>
<sequence>MSKMQGVLLATIAALTIISAVHAGCIDNECGLNEEYKVCGTACPPTCEKPELNQPCTKQCVAGCFCKEGYVRNEHNE</sequence>
<dbReference type="EnsemblMetazoa" id="AALB015808-RA">
    <property type="protein sequence ID" value="AALB015808-PA"/>
    <property type="gene ID" value="AALB015808"/>
</dbReference>